<name>A0A368KSS3_9BACT</name>
<accession>A0A368KSS3</accession>
<evidence type="ECO:0000256" key="1">
    <source>
        <dbReference type="SAM" id="MobiDB-lite"/>
    </source>
</evidence>
<comment type="caution">
    <text evidence="2">The sequence shown here is derived from an EMBL/GenBank/DDBJ whole genome shotgun (WGS) entry which is preliminary data.</text>
</comment>
<dbReference type="AlphaFoldDB" id="A0A368KSS3"/>
<evidence type="ECO:0008006" key="4">
    <source>
        <dbReference type="Google" id="ProtNLM"/>
    </source>
</evidence>
<dbReference type="RefSeq" id="WP_114369500.1">
    <property type="nucleotide sequence ID" value="NZ_QPEX01000028.1"/>
</dbReference>
<dbReference type="Proteomes" id="UP000253562">
    <property type="component" value="Unassembled WGS sequence"/>
</dbReference>
<gene>
    <name evidence="2" type="ORF">DTL42_14765</name>
</gene>
<proteinExistence type="predicted"/>
<feature type="compositionally biased region" description="Polar residues" evidence="1">
    <location>
        <begin position="12"/>
        <end position="22"/>
    </location>
</feature>
<evidence type="ECO:0000313" key="2">
    <source>
        <dbReference type="EMBL" id="RCS47774.1"/>
    </source>
</evidence>
<organism evidence="2 3">
    <name type="scientific">Bremerella cremea</name>
    <dbReference type="NCBI Taxonomy" id="1031537"/>
    <lineage>
        <taxon>Bacteria</taxon>
        <taxon>Pseudomonadati</taxon>
        <taxon>Planctomycetota</taxon>
        <taxon>Planctomycetia</taxon>
        <taxon>Pirellulales</taxon>
        <taxon>Pirellulaceae</taxon>
        <taxon>Bremerella</taxon>
    </lineage>
</organism>
<protein>
    <recommendedName>
        <fullName evidence="4">AsmA family protein</fullName>
    </recommendedName>
</protein>
<sequence>MKKHPTERDSTNESTSSGPTSGWSKWRPLAILAGLILLALMFPTIVARTPLLGWGVSQATTGINAQVVVGSASLGWFSPVVLNDVRVVDSAGKPIAEIPSIRMSKSLLSLITNSSDLGTIEITRATANVVVREGTSNLEQLLPPASEPEVDDESATAAASSTRKFRIVVREATVQLTDGDTARTWTLEDVSTDIDWRNPSIPAECSFSASLLDRQQVGVLQGKGTLPSEVGDTQFTLATKNMPLGVMELLSRRFGEPCTMQGELNGQIDLVSTSTGPAMRCNLEATGVDVRMQNSARGTGWNNGTLRATGEIALSGNQIVARQFTVTTDWGQVLANGNIPAVLLTTANSPSASSPNMLGAEPWELRGTADLARLANAFPELLQIRDGVNLNEGRVTVTLANEVDTGVPTVKGDAVVSNIVATVNGRQAQWQQPLETSFVVTMPGGELNLNTIACRSSFLTAEGRTNGNDTNVNFQLDGNRLVSDLSQFIDLKGNQFAGILRGSLQIQNQGSGRIALNAQTNGTDVLWSQGSRRLLTESSLQAQLQTSLLCNAGQVQQIESAIAMLKTGQTTVTAQTSGAISLGPHSVWPIKVQLEGPIEPIWAQVQLAYGLGEFQLGGNGYVLAKLNLAENQWDLEGVNINVNDFALVGPLTQIYENQLKVEGNAKIDWKSNQFSAPQFVVMGTTVSARATDLAVPLGNTGTASGQLAYRVDLSRGVHWVLPPQWLGTTQVAGEMAGTMTLAKREQGLTVQNDGQIANWEVRVPTTTPPAAVVPIQPAAASQPFVRWHEPNLSYSQSISLNQQEDSLAIHTCQIQSSALSLALQGGISQLSTTGNISLDGQANYDWSKLSPLLAALLGPQVSIQGQQASRFQWSGPIWPADPSADGNYVLSPTWQANSELSWKQANLYGIPTGETNVNARLQQGVVQLVADSPEISGGQLAFRSQLLVNSTPMMWQLPRGRMIDNVAITPQMCQGWLRYVAPILADATRVEGRFSLDIEAGQFPVLDPMQGEASGVLNIHGAEVRSGPLAQGYVALGRNVEALVKGKPASAIDQGAASLLTLPAQQVPFRLVQGRVYHQNLIVQSGDVQMVTSGWVDANQQMQLMISIPIKDAWVQKAPWLATMRGTAVSIPVSGSMQNPKIDSQALENIARGMLNNAAQGALQEGINRGLQELFRPR</sequence>
<evidence type="ECO:0000313" key="3">
    <source>
        <dbReference type="Proteomes" id="UP000253562"/>
    </source>
</evidence>
<reference evidence="2 3" key="1">
    <citation type="submission" date="2018-07" db="EMBL/GenBank/DDBJ databases">
        <title>Comparative genomes isolates from brazilian mangrove.</title>
        <authorList>
            <person name="De Araujo J.E."/>
            <person name="Taketani R.G."/>
            <person name="Silva M.C.P."/>
            <person name="Lourenco M.V."/>
            <person name="Oliveira V.M."/>
            <person name="Andreote F.D."/>
        </authorList>
    </citation>
    <scope>NUCLEOTIDE SEQUENCE [LARGE SCALE GENOMIC DNA]</scope>
    <source>
        <strain evidence="2 3">HEX PRIS-MGV</strain>
    </source>
</reference>
<feature type="region of interest" description="Disordered" evidence="1">
    <location>
        <begin position="1"/>
        <end position="22"/>
    </location>
</feature>
<feature type="compositionally biased region" description="Basic and acidic residues" evidence="1">
    <location>
        <begin position="1"/>
        <end position="11"/>
    </location>
</feature>
<dbReference type="EMBL" id="QPEX01000028">
    <property type="protein sequence ID" value="RCS47774.1"/>
    <property type="molecule type" value="Genomic_DNA"/>
</dbReference>
<dbReference type="OrthoDB" id="244263at2"/>